<dbReference type="AlphaFoldDB" id="A0A8K0JZW2"/>
<dbReference type="Proteomes" id="UP000792457">
    <property type="component" value="Unassembled WGS sequence"/>
</dbReference>
<feature type="non-terminal residue" evidence="1">
    <location>
        <position position="1"/>
    </location>
</feature>
<dbReference type="InterPro" id="IPR009010">
    <property type="entry name" value="Asp_de-COase-like_dom_sf"/>
</dbReference>
<evidence type="ECO:0000313" key="2">
    <source>
        <dbReference type="Proteomes" id="UP000792457"/>
    </source>
</evidence>
<organism evidence="1 2">
    <name type="scientific">Ladona fulva</name>
    <name type="common">Scarce chaser dragonfly</name>
    <name type="synonym">Libellula fulva</name>
    <dbReference type="NCBI Taxonomy" id="123851"/>
    <lineage>
        <taxon>Eukaryota</taxon>
        <taxon>Metazoa</taxon>
        <taxon>Ecdysozoa</taxon>
        <taxon>Arthropoda</taxon>
        <taxon>Hexapoda</taxon>
        <taxon>Insecta</taxon>
        <taxon>Pterygota</taxon>
        <taxon>Palaeoptera</taxon>
        <taxon>Odonata</taxon>
        <taxon>Epiprocta</taxon>
        <taxon>Anisoptera</taxon>
        <taxon>Libelluloidea</taxon>
        <taxon>Libellulidae</taxon>
        <taxon>Ladona</taxon>
    </lineage>
</organism>
<sequence length="47" mass="5246">MPRRVVNYSLKMSAITMKAVKCPTDELMFTNCAVVNLADFSHLGKDV</sequence>
<proteinExistence type="predicted"/>
<accession>A0A8K0JZW2</accession>
<dbReference type="OrthoDB" id="9982946at2759"/>
<evidence type="ECO:0000313" key="1">
    <source>
        <dbReference type="EMBL" id="KAG8225311.1"/>
    </source>
</evidence>
<dbReference type="SUPFAM" id="SSF50692">
    <property type="entry name" value="ADC-like"/>
    <property type="match status" value="1"/>
</dbReference>
<dbReference type="Gene3D" id="2.40.40.20">
    <property type="match status" value="1"/>
</dbReference>
<reference evidence="1" key="1">
    <citation type="submission" date="2013-04" db="EMBL/GenBank/DDBJ databases">
        <authorList>
            <person name="Qu J."/>
            <person name="Murali S.C."/>
            <person name="Bandaranaike D."/>
            <person name="Bellair M."/>
            <person name="Blankenburg K."/>
            <person name="Chao H."/>
            <person name="Dinh H."/>
            <person name="Doddapaneni H."/>
            <person name="Downs B."/>
            <person name="Dugan-Rocha S."/>
            <person name="Elkadiri S."/>
            <person name="Gnanaolivu R.D."/>
            <person name="Hernandez B."/>
            <person name="Javaid M."/>
            <person name="Jayaseelan J.C."/>
            <person name="Lee S."/>
            <person name="Li M."/>
            <person name="Ming W."/>
            <person name="Munidasa M."/>
            <person name="Muniz J."/>
            <person name="Nguyen L."/>
            <person name="Ongeri F."/>
            <person name="Osuji N."/>
            <person name="Pu L.-L."/>
            <person name="Puazo M."/>
            <person name="Qu C."/>
            <person name="Quiroz J."/>
            <person name="Raj R."/>
            <person name="Weissenberger G."/>
            <person name="Xin Y."/>
            <person name="Zou X."/>
            <person name="Han Y."/>
            <person name="Richards S."/>
            <person name="Worley K."/>
            <person name="Muzny D."/>
            <person name="Gibbs R."/>
        </authorList>
    </citation>
    <scope>NUCLEOTIDE SEQUENCE</scope>
    <source>
        <strain evidence="1">Sampled in the wild</strain>
    </source>
</reference>
<gene>
    <name evidence="1" type="ORF">J437_LFUL001926</name>
</gene>
<keyword evidence="2" id="KW-1185">Reference proteome</keyword>
<comment type="caution">
    <text evidence="1">The sequence shown here is derived from an EMBL/GenBank/DDBJ whole genome shotgun (WGS) entry which is preliminary data.</text>
</comment>
<name>A0A8K0JZW2_LADFU</name>
<dbReference type="EMBL" id="KZ308233">
    <property type="protein sequence ID" value="KAG8225311.1"/>
    <property type="molecule type" value="Genomic_DNA"/>
</dbReference>
<protein>
    <submittedName>
        <fullName evidence="1">Uncharacterized protein</fullName>
    </submittedName>
</protein>
<reference evidence="1" key="2">
    <citation type="submission" date="2017-10" db="EMBL/GenBank/DDBJ databases">
        <title>Ladona fulva Genome sequencing and assembly.</title>
        <authorList>
            <person name="Murali S."/>
            <person name="Richards S."/>
            <person name="Bandaranaike D."/>
            <person name="Bellair M."/>
            <person name="Blankenburg K."/>
            <person name="Chao H."/>
            <person name="Dinh H."/>
            <person name="Doddapaneni H."/>
            <person name="Dugan-Rocha S."/>
            <person name="Elkadiri S."/>
            <person name="Gnanaolivu R."/>
            <person name="Hernandez B."/>
            <person name="Skinner E."/>
            <person name="Javaid M."/>
            <person name="Lee S."/>
            <person name="Li M."/>
            <person name="Ming W."/>
            <person name="Munidasa M."/>
            <person name="Muniz J."/>
            <person name="Nguyen L."/>
            <person name="Hughes D."/>
            <person name="Osuji N."/>
            <person name="Pu L.-L."/>
            <person name="Puazo M."/>
            <person name="Qu C."/>
            <person name="Quiroz J."/>
            <person name="Raj R."/>
            <person name="Weissenberger G."/>
            <person name="Xin Y."/>
            <person name="Zou X."/>
            <person name="Han Y."/>
            <person name="Worley K."/>
            <person name="Muzny D."/>
            <person name="Gibbs R."/>
        </authorList>
    </citation>
    <scope>NUCLEOTIDE SEQUENCE</scope>
    <source>
        <strain evidence="1">Sampled in the wild</strain>
    </source>
</reference>